<evidence type="ECO:0000256" key="1">
    <source>
        <dbReference type="ARBA" id="ARBA00022962"/>
    </source>
</evidence>
<sequence length="301" mass="32433">MCHLFAMSSGPTPISATFWLLDAADSLDAAPRRSPDGVGLGAIGPDGAPRVLRQTIRGSADTEFARQPQEITATTFVAHVRHASTGRASDENTHPFVRDGRIFAHNGVIEGLRQLEDELGAAGLEVAGDTDSERYFALITREIARHDGDVGAGITSAARWIAANLPMYSINMILIAGGELWALRYPDTNGLYVLRRGPGGRNARHLDHASPFSEIRVRSVDLLEAPAVVVESERMDEDPRWRLLDSGELLHVAADLTMTSETVLSGPPAHQLTLDELRPQAAVSQTTAVPEHPVTTASSVR</sequence>
<dbReference type="PROSITE" id="PS51278">
    <property type="entry name" value="GATASE_TYPE_2"/>
    <property type="match status" value="1"/>
</dbReference>
<dbReference type="PANTHER" id="PTHR42824">
    <property type="entry name" value="GLUTAMINE AMIDOTRANSFERASE"/>
    <property type="match status" value="1"/>
</dbReference>
<feature type="domain" description="Glutamine amidotransferase type-2" evidence="2">
    <location>
        <begin position="2"/>
        <end position="255"/>
    </location>
</feature>
<dbReference type="Pfam" id="PF13230">
    <property type="entry name" value="GATase_4"/>
    <property type="match status" value="1"/>
</dbReference>
<gene>
    <name evidence="3" type="ORF">MXD59_00965</name>
</gene>
<evidence type="ECO:0000259" key="2">
    <source>
        <dbReference type="PROSITE" id="PS51278"/>
    </source>
</evidence>
<keyword evidence="4" id="KW-1185">Reference proteome</keyword>
<accession>A0ABT0JS58</accession>
<keyword evidence="1 3" id="KW-0315">Glutamine amidotransferase</keyword>
<dbReference type="InterPro" id="IPR017932">
    <property type="entry name" value="GATase_2_dom"/>
</dbReference>
<protein>
    <submittedName>
        <fullName evidence="3">Class II glutamine amidotransferase</fullName>
    </submittedName>
</protein>
<dbReference type="CDD" id="cd01908">
    <property type="entry name" value="YafJ"/>
    <property type="match status" value="1"/>
</dbReference>
<reference evidence="3 4" key="1">
    <citation type="submission" date="2022-04" db="EMBL/GenBank/DDBJ databases">
        <title>Genome diversity in the genus Frankia.</title>
        <authorList>
            <person name="Carlos-Shanley C."/>
            <person name="Hahn D."/>
        </authorList>
    </citation>
    <scope>NUCLEOTIDE SEQUENCE [LARGE SCALE GENOMIC DNA]</scope>
    <source>
        <strain evidence="3 4">Ag45/Mut15</strain>
    </source>
</reference>
<dbReference type="EMBL" id="JALKFT010000001">
    <property type="protein sequence ID" value="MCK9874366.1"/>
    <property type="molecule type" value="Genomic_DNA"/>
</dbReference>
<dbReference type="Proteomes" id="UP001201873">
    <property type="component" value="Unassembled WGS sequence"/>
</dbReference>
<organism evidence="3 4">
    <name type="scientific">Frankia umida</name>
    <dbReference type="NCBI Taxonomy" id="573489"/>
    <lineage>
        <taxon>Bacteria</taxon>
        <taxon>Bacillati</taxon>
        <taxon>Actinomycetota</taxon>
        <taxon>Actinomycetes</taxon>
        <taxon>Frankiales</taxon>
        <taxon>Frankiaceae</taxon>
        <taxon>Frankia</taxon>
    </lineage>
</organism>
<dbReference type="RefSeq" id="WP_248823034.1">
    <property type="nucleotide sequence ID" value="NZ_JALKFT010000001.1"/>
</dbReference>
<dbReference type="InterPro" id="IPR026869">
    <property type="entry name" value="EgtC-like"/>
</dbReference>
<evidence type="ECO:0000313" key="4">
    <source>
        <dbReference type="Proteomes" id="UP001201873"/>
    </source>
</evidence>
<comment type="caution">
    <text evidence="3">The sequence shown here is derived from an EMBL/GenBank/DDBJ whole genome shotgun (WGS) entry which is preliminary data.</text>
</comment>
<name>A0ABT0JS58_9ACTN</name>
<evidence type="ECO:0000313" key="3">
    <source>
        <dbReference type="EMBL" id="MCK9874366.1"/>
    </source>
</evidence>
<dbReference type="InterPro" id="IPR029055">
    <property type="entry name" value="Ntn_hydrolases_N"/>
</dbReference>
<dbReference type="PANTHER" id="PTHR42824:SF1">
    <property type="entry name" value="GLUTAMINE AMIDOTRANSFERASE YAFJ-RELATED"/>
    <property type="match status" value="1"/>
</dbReference>
<dbReference type="Gene3D" id="3.60.20.10">
    <property type="entry name" value="Glutamine Phosphoribosylpyrophosphate, subunit 1, domain 1"/>
    <property type="match status" value="1"/>
</dbReference>
<dbReference type="SUPFAM" id="SSF56235">
    <property type="entry name" value="N-terminal nucleophile aminohydrolases (Ntn hydrolases)"/>
    <property type="match status" value="1"/>
</dbReference>
<proteinExistence type="predicted"/>